<feature type="transmembrane region" description="Helical" evidence="5">
    <location>
        <begin position="111"/>
        <end position="133"/>
    </location>
</feature>
<feature type="transmembrane region" description="Helical" evidence="5">
    <location>
        <begin position="56"/>
        <end position="77"/>
    </location>
</feature>
<accession>A0A9X4RXA3</accession>
<dbReference type="InterPro" id="IPR035952">
    <property type="entry name" value="Rhomboid-like_sf"/>
</dbReference>
<dbReference type="SUPFAM" id="SSF144091">
    <property type="entry name" value="Rhomboid-like"/>
    <property type="match status" value="1"/>
</dbReference>
<gene>
    <name evidence="7" type="ORF">NMK71_06075</name>
</gene>
<protein>
    <submittedName>
        <fullName evidence="7">Rhomboid family intramembrane serine protease</fullName>
    </submittedName>
</protein>
<keyword evidence="8" id="KW-1185">Reference proteome</keyword>
<evidence type="ECO:0000256" key="3">
    <source>
        <dbReference type="ARBA" id="ARBA00022989"/>
    </source>
</evidence>
<keyword evidence="7" id="KW-0645">Protease</keyword>
<dbReference type="GO" id="GO:0016020">
    <property type="term" value="C:membrane"/>
    <property type="evidence" value="ECO:0007669"/>
    <property type="project" value="UniProtKB-SubCell"/>
</dbReference>
<evidence type="ECO:0000313" key="7">
    <source>
        <dbReference type="EMBL" id="MDG4945974.1"/>
    </source>
</evidence>
<organism evidence="7 8">
    <name type="scientific">Profundicola chukchiensis</name>
    <dbReference type="NCBI Taxonomy" id="2961959"/>
    <lineage>
        <taxon>Bacteria</taxon>
        <taxon>Pseudomonadati</taxon>
        <taxon>Bacteroidota</taxon>
        <taxon>Flavobacteriia</taxon>
        <taxon>Flavobacteriales</taxon>
        <taxon>Weeksellaceae</taxon>
        <taxon>Profundicola</taxon>
    </lineage>
</organism>
<keyword evidence="4 5" id="KW-0472">Membrane</keyword>
<keyword evidence="3 5" id="KW-1133">Transmembrane helix</keyword>
<dbReference type="Pfam" id="PF01694">
    <property type="entry name" value="Rhomboid"/>
    <property type="match status" value="1"/>
</dbReference>
<feature type="transmembrane region" description="Helical" evidence="5">
    <location>
        <begin position="179"/>
        <end position="196"/>
    </location>
</feature>
<evidence type="ECO:0000256" key="5">
    <source>
        <dbReference type="SAM" id="Phobius"/>
    </source>
</evidence>
<dbReference type="GO" id="GO:0006508">
    <property type="term" value="P:proteolysis"/>
    <property type="evidence" value="ECO:0007669"/>
    <property type="project" value="UniProtKB-KW"/>
</dbReference>
<name>A0A9X4RXA3_9FLAO</name>
<feature type="transmembrane region" description="Helical" evidence="5">
    <location>
        <begin position="12"/>
        <end position="36"/>
    </location>
</feature>
<feature type="transmembrane region" description="Helical" evidence="5">
    <location>
        <begin position="84"/>
        <end position="105"/>
    </location>
</feature>
<dbReference type="EMBL" id="JANCMU010000002">
    <property type="protein sequence ID" value="MDG4945974.1"/>
    <property type="molecule type" value="Genomic_DNA"/>
</dbReference>
<dbReference type="Gene3D" id="1.20.1540.10">
    <property type="entry name" value="Rhomboid-like"/>
    <property type="match status" value="1"/>
</dbReference>
<dbReference type="InterPro" id="IPR022764">
    <property type="entry name" value="Peptidase_S54_rhomboid_dom"/>
</dbReference>
<dbReference type="AlphaFoldDB" id="A0A9X4RXA3"/>
<proteinExistence type="predicted"/>
<evidence type="ECO:0000256" key="4">
    <source>
        <dbReference type="ARBA" id="ARBA00023136"/>
    </source>
</evidence>
<evidence type="ECO:0000256" key="2">
    <source>
        <dbReference type="ARBA" id="ARBA00022692"/>
    </source>
</evidence>
<evidence type="ECO:0000313" key="8">
    <source>
        <dbReference type="Proteomes" id="UP001152599"/>
    </source>
</evidence>
<sequence>MKNQGINKEAIYVPIGLISIMIIIHLMNITGCYGIIPRYEIGIKGILLAPLFHSSWEHLFNNAAPILVLGFMVFSFYKKVAYSLLTVGWVLTGALVWLFADLGLLASDNHIGCHIGASGIVYMLAFFVFASGIIRKSLPLIAVSLIVVFLYGGMLWGIFPEEVIVYTKEQERISWESHFFGAVVGVFFAFIWRNVGNQNKKYSWHRRGDYVMEDEELWQRYLEKYPEEEEADPEPEKPKFKDLF</sequence>
<dbReference type="GO" id="GO:0004252">
    <property type="term" value="F:serine-type endopeptidase activity"/>
    <property type="evidence" value="ECO:0007669"/>
    <property type="project" value="InterPro"/>
</dbReference>
<dbReference type="RefSeq" id="WP_304420495.1">
    <property type="nucleotide sequence ID" value="NZ_JANCMU010000002.1"/>
</dbReference>
<evidence type="ECO:0000256" key="1">
    <source>
        <dbReference type="ARBA" id="ARBA00004141"/>
    </source>
</evidence>
<keyword evidence="2 5" id="KW-0812">Transmembrane</keyword>
<comment type="subcellular location">
    <subcellularLocation>
        <location evidence="1">Membrane</location>
        <topology evidence="1">Multi-pass membrane protein</topology>
    </subcellularLocation>
</comment>
<comment type="caution">
    <text evidence="7">The sequence shown here is derived from an EMBL/GenBank/DDBJ whole genome shotgun (WGS) entry which is preliminary data.</text>
</comment>
<reference evidence="7" key="1">
    <citation type="submission" date="2022-07" db="EMBL/GenBank/DDBJ databases">
        <title>Description and genome-wide analysis of Profundicola chukchiensis gen. nov., sp. nov., marine bacteria isolated from bottom sediments of the Chukchi Sea.</title>
        <authorList>
            <person name="Romanenko L."/>
            <person name="Otstavnykh N."/>
            <person name="Kurilenko V."/>
            <person name="Eremeev V."/>
            <person name="Velansky P."/>
            <person name="Mikhailov V."/>
            <person name="Isaeva M."/>
        </authorList>
    </citation>
    <scope>NUCLEOTIDE SEQUENCE</scope>
    <source>
        <strain evidence="7">KMM 9713</strain>
    </source>
</reference>
<feature type="domain" description="Peptidase S54 rhomboid" evidence="6">
    <location>
        <begin position="46"/>
        <end position="192"/>
    </location>
</feature>
<keyword evidence="7" id="KW-0378">Hydrolase</keyword>
<evidence type="ECO:0000259" key="6">
    <source>
        <dbReference type="Pfam" id="PF01694"/>
    </source>
</evidence>
<dbReference type="Proteomes" id="UP001152599">
    <property type="component" value="Unassembled WGS sequence"/>
</dbReference>
<feature type="transmembrane region" description="Helical" evidence="5">
    <location>
        <begin position="140"/>
        <end position="159"/>
    </location>
</feature>